<name>A0A9E2KQ07_9GAMM</name>
<reference evidence="10" key="2">
    <citation type="submission" date="2021-04" db="EMBL/GenBank/DDBJ databases">
        <authorList>
            <person name="Gilroy R."/>
        </authorList>
    </citation>
    <scope>NUCLEOTIDE SEQUENCE</scope>
    <source>
        <strain evidence="10">687</strain>
    </source>
</reference>
<dbReference type="InterPro" id="IPR004476">
    <property type="entry name" value="RNase_II/RNase_R"/>
</dbReference>
<feature type="compositionally biased region" description="Basic residues" evidence="8">
    <location>
        <begin position="989"/>
        <end position="998"/>
    </location>
</feature>
<feature type="compositionally biased region" description="Low complexity" evidence="8">
    <location>
        <begin position="1004"/>
        <end position="1026"/>
    </location>
</feature>
<evidence type="ECO:0000256" key="5">
    <source>
        <dbReference type="ARBA" id="ARBA00022839"/>
    </source>
</evidence>
<dbReference type="InterPro" id="IPR003029">
    <property type="entry name" value="S1_domain"/>
</dbReference>
<keyword evidence="3 7" id="KW-0540">Nuclease</keyword>
<dbReference type="EC" id="3.1.13.1" evidence="7"/>
<dbReference type="InterPro" id="IPR022966">
    <property type="entry name" value="RNase_II/R_CS"/>
</dbReference>
<dbReference type="SMART" id="SM00955">
    <property type="entry name" value="RNB"/>
    <property type="match status" value="1"/>
</dbReference>
<accession>A0A9E2KQ07</accession>
<feature type="domain" description="S1 motif" evidence="9">
    <location>
        <begin position="659"/>
        <end position="738"/>
    </location>
</feature>
<dbReference type="NCBIfam" id="TIGR00358">
    <property type="entry name" value="3_prime_RNase"/>
    <property type="match status" value="1"/>
</dbReference>
<feature type="region of interest" description="Disordered" evidence="8">
    <location>
        <begin position="1149"/>
        <end position="1169"/>
    </location>
</feature>
<comment type="function">
    <text evidence="7">3'-5' exoribonuclease that releases 5'-nucleoside monophosphates and is involved in maturation of structured RNAs.</text>
</comment>
<evidence type="ECO:0000256" key="3">
    <source>
        <dbReference type="ARBA" id="ARBA00022722"/>
    </source>
</evidence>
<protein>
    <recommendedName>
        <fullName evidence="7">Ribonuclease R</fullName>
        <shortName evidence="7">RNase R</shortName>
        <ecNumber evidence="7">3.1.13.1</ecNumber>
    </recommendedName>
</protein>
<dbReference type="PROSITE" id="PS01175">
    <property type="entry name" value="RIBONUCLEASE_II"/>
    <property type="match status" value="1"/>
</dbReference>
<feature type="compositionally biased region" description="Basic residues" evidence="8">
    <location>
        <begin position="1094"/>
        <end position="1103"/>
    </location>
</feature>
<feature type="region of interest" description="Disordered" evidence="8">
    <location>
        <begin position="890"/>
        <end position="911"/>
    </location>
</feature>
<evidence type="ECO:0000256" key="1">
    <source>
        <dbReference type="ARBA" id="ARBA00001849"/>
    </source>
</evidence>
<feature type="region of interest" description="Disordered" evidence="8">
    <location>
        <begin position="974"/>
        <end position="1108"/>
    </location>
</feature>
<dbReference type="HAMAP" id="MF_01895">
    <property type="entry name" value="RNase_R"/>
    <property type="match status" value="1"/>
</dbReference>
<dbReference type="GO" id="GO:0003723">
    <property type="term" value="F:RNA binding"/>
    <property type="evidence" value="ECO:0007669"/>
    <property type="project" value="UniProtKB-UniRule"/>
</dbReference>
<evidence type="ECO:0000259" key="9">
    <source>
        <dbReference type="PROSITE" id="PS50126"/>
    </source>
</evidence>
<comment type="similarity">
    <text evidence="7">Belongs to the RNR ribonuclease family. RNase R subfamily.</text>
</comment>
<dbReference type="SUPFAM" id="SSF50249">
    <property type="entry name" value="Nucleic acid-binding proteins"/>
    <property type="match status" value="2"/>
</dbReference>
<keyword evidence="4 7" id="KW-0378">Hydrolase</keyword>
<evidence type="ECO:0000256" key="4">
    <source>
        <dbReference type="ARBA" id="ARBA00022801"/>
    </source>
</evidence>
<feature type="compositionally biased region" description="Basic residues" evidence="8">
    <location>
        <begin position="849"/>
        <end position="859"/>
    </location>
</feature>
<dbReference type="GO" id="GO:0006402">
    <property type="term" value="P:mRNA catabolic process"/>
    <property type="evidence" value="ECO:0007669"/>
    <property type="project" value="TreeGrafter"/>
</dbReference>
<dbReference type="GO" id="GO:0005829">
    <property type="term" value="C:cytosol"/>
    <property type="evidence" value="ECO:0007669"/>
    <property type="project" value="TreeGrafter"/>
</dbReference>
<feature type="compositionally biased region" description="Low complexity" evidence="8">
    <location>
        <begin position="1149"/>
        <end position="1163"/>
    </location>
</feature>
<evidence type="ECO:0000256" key="6">
    <source>
        <dbReference type="ARBA" id="ARBA00022884"/>
    </source>
</evidence>
<comment type="catalytic activity">
    <reaction evidence="1 7">
        <text>Exonucleolytic cleavage in the 3'- to 5'-direction to yield nucleoside 5'-phosphates.</text>
        <dbReference type="EC" id="3.1.13.1"/>
    </reaction>
</comment>
<feature type="region of interest" description="Disordered" evidence="8">
    <location>
        <begin position="1217"/>
        <end position="1254"/>
    </location>
</feature>
<dbReference type="PROSITE" id="PS50126">
    <property type="entry name" value="S1"/>
    <property type="match status" value="1"/>
</dbReference>
<keyword evidence="2 7" id="KW-0963">Cytoplasm</keyword>
<dbReference type="InterPro" id="IPR011805">
    <property type="entry name" value="RNase_R"/>
</dbReference>
<dbReference type="PANTHER" id="PTHR23355">
    <property type="entry name" value="RIBONUCLEASE"/>
    <property type="match status" value="1"/>
</dbReference>
<comment type="subcellular location">
    <subcellularLocation>
        <location evidence="7">Cytoplasm</location>
    </subcellularLocation>
</comment>
<evidence type="ECO:0000256" key="8">
    <source>
        <dbReference type="SAM" id="MobiDB-lite"/>
    </source>
</evidence>
<feature type="compositionally biased region" description="Basic residues" evidence="8">
    <location>
        <begin position="1229"/>
        <end position="1254"/>
    </location>
</feature>
<dbReference type="Pfam" id="PF00575">
    <property type="entry name" value="S1"/>
    <property type="match status" value="1"/>
</dbReference>
<gene>
    <name evidence="7 10" type="primary">rnr</name>
    <name evidence="10" type="ORF">IAA31_07635</name>
</gene>
<dbReference type="AlphaFoldDB" id="A0A9E2KQ07"/>
<dbReference type="SMART" id="SM00316">
    <property type="entry name" value="S1"/>
    <property type="match status" value="1"/>
</dbReference>
<dbReference type="EMBL" id="JAHLFG010000084">
    <property type="protein sequence ID" value="MBU3827339.1"/>
    <property type="molecule type" value="Genomic_DNA"/>
</dbReference>
<evidence type="ECO:0000313" key="11">
    <source>
        <dbReference type="Proteomes" id="UP000824150"/>
    </source>
</evidence>
<keyword evidence="6 7" id="KW-0694">RNA-binding</keyword>
<evidence type="ECO:0000313" key="10">
    <source>
        <dbReference type="EMBL" id="MBU3827339.1"/>
    </source>
</evidence>
<feature type="region of interest" description="Disordered" evidence="8">
    <location>
        <begin position="813"/>
        <end position="875"/>
    </location>
</feature>
<proteinExistence type="inferred from homology"/>
<dbReference type="NCBIfam" id="TIGR02063">
    <property type="entry name" value="RNase_R"/>
    <property type="match status" value="1"/>
</dbReference>
<evidence type="ECO:0000256" key="2">
    <source>
        <dbReference type="ARBA" id="ARBA00022490"/>
    </source>
</evidence>
<evidence type="ECO:0000256" key="7">
    <source>
        <dbReference type="HAMAP-Rule" id="MF_01895"/>
    </source>
</evidence>
<reference evidence="10" key="1">
    <citation type="journal article" date="2021" name="PeerJ">
        <title>Extensive microbial diversity within the chicken gut microbiome revealed by metagenomics and culture.</title>
        <authorList>
            <person name="Gilroy R."/>
            <person name="Ravi A."/>
            <person name="Getino M."/>
            <person name="Pursley I."/>
            <person name="Horton D.L."/>
            <person name="Alikhan N.F."/>
            <person name="Baker D."/>
            <person name="Gharbi K."/>
            <person name="Hall N."/>
            <person name="Watson M."/>
            <person name="Adriaenssens E.M."/>
            <person name="Foster-Nyarko E."/>
            <person name="Jarju S."/>
            <person name="Secka A."/>
            <person name="Antonio M."/>
            <person name="Oren A."/>
            <person name="Chaudhuri R.R."/>
            <person name="La Ragione R."/>
            <person name="Hildebrand F."/>
            <person name="Pallen M.J."/>
        </authorList>
    </citation>
    <scope>NUCLEOTIDE SEQUENCE</scope>
    <source>
        <strain evidence="10">687</strain>
    </source>
</reference>
<keyword evidence="5 7" id="KW-0269">Exonuclease</keyword>
<dbReference type="InterPro" id="IPR012340">
    <property type="entry name" value="NA-bd_OB-fold"/>
</dbReference>
<dbReference type="InterPro" id="IPR050180">
    <property type="entry name" value="RNR_Ribonuclease"/>
</dbReference>
<dbReference type="Proteomes" id="UP000824150">
    <property type="component" value="Unassembled WGS sequence"/>
</dbReference>
<organism evidence="10 11">
    <name type="scientific">Candidatus Anaerobiospirillum merdipullorum</name>
    <dbReference type="NCBI Taxonomy" id="2838450"/>
    <lineage>
        <taxon>Bacteria</taxon>
        <taxon>Pseudomonadati</taxon>
        <taxon>Pseudomonadota</taxon>
        <taxon>Gammaproteobacteria</taxon>
        <taxon>Aeromonadales</taxon>
        <taxon>Succinivibrionaceae</taxon>
        <taxon>Anaerobiospirillum</taxon>
    </lineage>
</organism>
<dbReference type="Pfam" id="PF00773">
    <property type="entry name" value="RNB"/>
    <property type="match status" value="1"/>
</dbReference>
<dbReference type="InterPro" id="IPR001900">
    <property type="entry name" value="RNase_II/R"/>
</dbReference>
<dbReference type="PANTHER" id="PTHR23355:SF9">
    <property type="entry name" value="DIS3-LIKE EXONUCLEASE 2"/>
    <property type="match status" value="1"/>
</dbReference>
<dbReference type="GO" id="GO:0008859">
    <property type="term" value="F:exoribonuclease II activity"/>
    <property type="evidence" value="ECO:0007669"/>
    <property type="project" value="UniProtKB-UniRule"/>
</dbReference>
<dbReference type="Gene3D" id="2.40.50.140">
    <property type="entry name" value="Nucleic acid-binding proteins"/>
    <property type="match status" value="1"/>
</dbReference>
<sequence length="1254" mass="136671">MAKDIYNKLLKDKHAPQGDLKSDLKTALFVVACLNSFNIQNKKATSQILRYQLQAVGYVNEKPLDIQVCQQLLDELCAEEALVRIGQEYVRKASLKTATVKVRARKEKTYTWWDGSDEDYRVVFFVEDELGNAYDLRSEQIVLPEDELTVQLCPEKKLAFVQEIVNPRRCILGTIGSARVPHLLTDDFALQPFNFIFSPGTLGEAKPGNVVIAEILKRKSDAIVVKTREVIRDLGKLNHIIVRAVLSNNIPSAWPHNMQRALSRIPDTVSKDDWAGRRDLRELPLVTIDGEDARDFDDAVYAYKQDSGFKLFVAIADVSYYVRPGTVLDKEAINRCNSVYFPNYVIPMLPEKLSNGICSLNPEVDRLCMVCELNISDKGLIEGYEFYPAVMNSHARLTYTEAWQMIEHGTTNIPEHEPVIEHVKVLHELYQAFAAARDARGGFAVESEEVHFVFNENLRVVGLTPVVRNDAHKMIEECMIAANVAAASFIAANKAQTLYRVHAKPSVEKLDKLNAALVRFGLKLPGGETPTPQDYNAFCHATEKRQDAQLLGQLLLRSMSKAEYTPENIGHFGLALEKYAHFTSPIRRYADLQLHRAIKFLLEKKQSPATRGKIGARSYNKSELLVLGKRCTEREIAADHAEFDVDNELKCLLVKDHVGEITQGTISAVTHFGVFVHLDDFLVDGLIFIGNISGNLVSLNEREQTVSTGQLTLHIGDKIQVRIAAVNVPEHKIDLFLATPREMRKLEQVQRSDIFVDKSTTPDVRSQTDPLFDSIADLLGGAIPEQKKGQGGTAAPVDKRQAQNTAILEKAAAKLASASPTPESAPVTGNAGNTPTAEGDGDTAPLSKSAKRRNRRKRAAAAAASQATLDSSMDSSAVATSADMAVNAGASADKSAPQAISTDQARRAPKATAATAQAKLKGKTLADLMAEMNATQSTEDYAATYGNPQVKDEDFASEGEQVGSVMAFSAAAQEPAFQESDSKAQPKVAKSKNRKGKKTASTIKDTALAEATAQAKAADALAPSAEQEPTLTSSSDNAKTRRKQSKRTIAQQFASSYAKALPEDASLGDAAPVPATNVTPEPTADAYEAESTGKSRRKHKKKAQASSNGKALTLGDLIARGALRYDPTMEDTGGDSKLHLAPEKFTPISSAQATTGASGADGQVAGSGTSDFMASDARLNDFLADEDSATATVESTPERNVAPQFFGLNLKQITKALKRTKKDKDAKGKKAKDKAKKAKDKAKKKKAKHKKKEA</sequence>
<feature type="compositionally biased region" description="Polar residues" evidence="8">
    <location>
        <begin position="1027"/>
        <end position="1037"/>
    </location>
</feature>
<comment type="caution">
    <text evidence="10">The sequence shown here is derived from an EMBL/GenBank/DDBJ whole genome shotgun (WGS) entry which is preliminary data.</text>
</comment>